<dbReference type="CDD" id="cd04301">
    <property type="entry name" value="NAT_SF"/>
    <property type="match status" value="1"/>
</dbReference>
<dbReference type="AlphaFoldDB" id="A0A7S0PJD0"/>
<gene>
    <name evidence="2" type="ORF">OMED0929_LOCUS1589</name>
</gene>
<reference evidence="2" key="1">
    <citation type="submission" date="2021-01" db="EMBL/GenBank/DDBJ databases">
        <authorList>
            <person name="Corre E."/>
            <person name="Pelletier E."/>
            <person name="Niang G."/>
            <person name="Scheremetjew M."/>
            <person name="Finn R."/>
            <person name="Kale V."/>
            <person name="Holt S."/>
            <person name="Cochrane G."/>
            <person name="Meng A."/>
            <person name="Brown T."/>
            <person name="Cohen L."/>
        </authorList>
    </citation>
    <scope>NUCLEOTIDE SEQUENCE</scope>
    <source>
        <strain evidence="2">Clade-D-RCC2572</strain>
    </source>
</reference>
<proteinExistence type="predicted"/>
<dbReference type="Pfam" id="PF00583">
    <property type="entry name" value="Acetyltransf_1"/>
    <property type="match status" value="1"/>
</dbReference>
<dbReference type="PANTHER" id="PTHR47876:SF2">
    <property type="entry name" value="GCN5-RELATED N-ACETYLTRANSFERASE 7, CHLOROPLASTIC"/>
    <property type="match status" value="1"/>
</dbReference>
<evidence type="ECO:0000313" key="2">
    <source>
        <dbReference type="EMBL" id="CAD8578163.1"/>
    </source>
</evidence>
<dbReference type="EMBL" id="HBEW01001927">
    <property type="protein sequence ID" value="CAD8578163.1"/>
    <property type="molecule type" value="Transcribed_RNA"/>
</dbReference>
<organism evidence="2">
    <name type="scientific">Ostreococcus mediterraneus</name>
    <dbReference type="NCBI Taxonomy" id="1486918"/>
    <lineage>
        <taxon>Eukaryota</taxon>
        <taxon>Viridiplantae</taxon>
        <taxon>Chlorophyta</taxon>
        <taxon>Mamiellophyceae</taxon>
        <taxon>Mamiellales</taxon>
        <taxon>Bathycoccaceae</taxon>
        <taxon>Ostreococcus</taxon>
    </lineage>
</organism>
<dbReference type="Gene3D" id="3.40.630.30">
    <property type="match status" value="1"/>
</dbReference>
<dbReference type="PANTHER" id="PTHR47876">
    <property type="entry name" value="OS08G0260000 PROTEIN"/>
    <property type="match status" value="1"/>
</dbReference>
<accession>A0A7S0PJD0</accession>
<dbReference type="PROSITE" id="PS51186">
    <property type="entry name" value="GNAT"/>
    <property type="match status" value="1"/>
</dbReference>
<protein>
    <recommendedName>
        <fullName evidence="1">N-acetyltransferase domain-containing protein</fullName>
    </recommendedName>
</protein>
<dbReference type="GO" id="GO:0016747">
    <property type="term" value="F:acyltransferase activity, transferring groups other than amino-acyl groups"/>
    <property type="evidence" value="ECO:0007669"/>
    <property type="project" value="InterPro"/>
</dbReference>
<feature type="domain" description="N-acetyltransferase" evidence="1">
    <location>
        <begin position="163"/>
        <end position="314"/>
    </location>
</feature>
<evidence type="ECO:0000259" key="1">
    <source>
        <dbReference type="PROSITE" id="PS51186"/>
    </source>
</evidence>
<sequence length="314" mass="34089">MLRRVALDAACGECRWMYAAERRHGAAASGRRGRRGRGAFARRTFTASNQSSSAYTCVDIDESSPHVDSYALRRCCAALRVRCFYEFVKEPGGGDASDGDACARLAWWNDRITSETTRATSFARAGMRDVRTFAALEDVAEDEEDAYYAGEAREDHEHPVDVAALRRWSSTTSFPDVADLGTRVRVIGTLDVHMGRSLPGESLVGIRPVTPSANDDGAEFNPIHIVSPPRAYAFNVCVSPESRGIGVAEALLNAAKAHVAAKGARVLYVHCERDNAAAKSAYEKAGFSIEVEESDADADALAHTPRILLFCDLP</sequence>
<dbReference type="InterPro" id="IPR000182">
    <property type="entry name" value="GNAT_dom"/>
</dbReference>
<name>A0A7S0PJD0_9CHLO</name>
<dbReference type="SUPFAM" id="SSF55729">
    <property type="entry name" value="Acyl-CoA N-acyltransferases (Nat)"/>
    <property type="match status" value="1"/>
</dbReference>
<dbReference type="InterPro" id="IPR016181">
    <property type="entry name" value="Acyl_CoA_acyltransferase"/>
</dbReference>